<keyword evidence="2" id="KW-0548">Nucleotidyltransferase</keyword>
<sequence>MTIGTSNIHFRFQGLLSVIQWFINLLTTISRVTTSIMFHLVIWYDLYMYTPLQAYLSPYVTRIPRVIRIGNKSFTVFNANIVTYSRTVLIIPIAWCLKCNYPILACSLILFHDFLDHIDGIVAKVHKRIYGDNIDDPLLGGFMDAFCDKVVNVFCLWTIIQEIHIEQTSTLMAIVFVLLCYTIIALETAIGVVRVQDYFHATLLGNKTTNKNSTAAVMEGKLKEKFESIGLAFLCLSIGHTTPFEHWTGILGVVCLVLTLRLAYISLTKKLEARKSRKEKKNVTIKEQPEEIQTPVQKSIAVINTPISNNDANTRQRAMTLDSSQRENEKSKHVNAQTPPIFSANMKNPMIVETTDSEDDSHSTSSSDNSDEPLHSYQRSASLPSIWIDGRADKVYTVGCFDLFHEGHRLLLQRMRQYGRQVIVGVHDSRSIHKLKKRVPVDGTETRMLNVKRYADEVYCVAGTDPSNFVKCIVHLQENETAVYIRGDDMADFPSRHVVEELMPIKFLPYTNGVSSTQLRKELFSHIQADDMEHLENVN</sequence>
<evidence type="ECO:0000256" key="2">
    <source>
        <dbReference type="ARBA" id="ARBA00022695"/>
    </source>
</evidence>
<evidence type="ECO:0000313" key="6">
    <source>
        <dbReference type="EMBL" id="CAF1589224.1"/>
    </source>
</evidence>
<keyword evidence="1" id="KW-0808">Transferase</keyword>
<evidence type="ECO:0000256" key="3">
    <source>
        <dbReference type="SAM" id="MobiDB-lite"/>
    </source>
</evidence>
<dbReference type="Pfam" id="PF01066">
    <property type="entry name" value="CDP-OH_P_transf"/>
    <property type="match status" value="1"/>
</dbReference>
<proteinExistence type="predicted"/>
<protein>
    <recommendedName>
        <fullName evidence="5">Cytidyltransferase-like domain-containing protein</fullName>
    </recommendedName>
</protein>
<dbReference type="Pfam" id="PF01467">
    <property type="entry name" value="CTP_transf_like"/>
    <property type="match status" value="1"/>
</dbReference>
<name>A0A815ZYD3_ADIRI</name>
<evidence type="ECO:0000256" key="4">
    <source>
        <dbReference type="SAM" id="Phobius"/>
    </source>
</evidence>
<dbReference type="NCBIfam" id="TIGR00125">
    <property type="entry name" value="cyt_tran_rel"/>
    <property type="match status" value="1"/>
</dbReference>
<keyword evidence="4" id="KW-0812">Transmembrane</keyword>
<dbReference type="InterPro" id="IPR004821">
    <property type="entry name" value="Cyt_trans-like"/>
</dbReference>
<feature type="region of interest" description="Disordered" evidence="3">
    <location>
        <begin position="306"/>
        <end position="342"/>
    </location>
</feature>
<dbReference type="InterPro" id="IPR043130">
    <property type="entry name" value="CDP-OH_PTrfase_TM_dom"/>
</dbReference>
<dbReference type="Gene3D" id="3.40.50.620">
    <property type="entry name" value="HUPs"/>
    <property type="match status" value="1"/>
</dbReference>
<dbReference type="EMBL" id="CAJNOR010006214">
    <property type="protein sequence ID" value="CAF1589224.1"/>
    <property type="molecule type" value="Genomic_DNA"/>
</dbReference>
<evidence type="ECO:0000313" key="7">
    <source>
        <dbReference type="Proteomes" id="UP000663828"/>
    </source>
</evidence>
<reference evidence="6" key="1">
    <citation type="submission" date="2021-02" db="EMBL/GenBank/DDBJ databases">
        <authorList>
            <person name="Nowell W R."/>
        </authorList>
    </citation>
    <scope>NUCLEOTIDE SEQUENCE</scope>
</reference>
<comment type="caution">
    <text evidence="6">The sequence shown here is derived from an EMBL/GenBank/DDBJ whole genome shotgun (WGS) entry which is preliminary data.</text>
</comment>
<keyword evidence="4" id="KW-1133">Transmembrane helix</keyword>
<dbReference type="GO" id="GO:0016020">
    <property type="term" value="C:membrane"/>
    <property type="evidence" value="ECO:0007669"/>
    <property type="project" value="InterPro"/>
</dbReference>
<feature type="transmembrane region" description="Helical" evidence="4">
    <location>
        <begin position="21"/>
        <end position="44"/>
    </location>
</feature>
<evidence type="ECO:0000259" key="5">
    <source>
        <dbReference type="Pfam" id="PF01467"/>
    </source>
</evidence>
<feature type="transmembrane region" description="Helical" evidence="4">
    <location>
        <begin position="171"/>
        <end position="193"/>
    </location>
</feature>
<feature type="transmembrane region" description="Helical" evidence="4">
    <location>
        <begin position="247"/>
        <end position="267"/>
    </location>
</feature>
<dbReference type="Proteomes" id="UP000663828">
    <property type="component" value="Unassembled WGS sequence"/>
</dbReference>
<evidence type="ECO:0000256" key="1">
    <source>
        <dbReference type="ARBA" id="ARBA00022679"/>
    </source>
</evidence>
<dbReference type="SUPFAM" id="SSF52374">
    <property type="entry name" value="Nucleotidylyl transferase"/>
    <property type="match status" value="1"/>
</dbReference>
<accession>A0A815ZYD3</accession>
<dbReference type="InterPro" id="IPR000462">
    <property type="entry name" value="CDP-OH_P_trans"/>
</dbReference>
<dbReference type="PANTHER" id="PTHR43793">
    <property type="entry name" value="FAD SYNTHASE"/>
    <property type="match status" value="1"/>
</dbReference>
<gene>
    <name evidence="6" type="ORF">XAT740_LOCUS46370</name>
</gene>
<dbReference type="GO" id="GO:0016780">
    <property type="term" value="F:phosphotransferase activity, for other substituted phosphate groups"/>
    <property type="evidence" value="ECO:0007669"/>
    <property type="project" value="InterPro"/>
</dbReference>
<feature type="domain" description="Cytidyltransferase-like" evidence="5">
    <location>
        <begin position="396"/>
        <end position="521"/>
    </location>
</feature>
<feature type="compositionally biased region" description="Polar residues" evidence="3">
    <location>
        <begin position="306"/>
        <end position="323"/>
    </location>
</feature>
<keyword evidence="7" id="KW-1185">Reference proteome</keyword>
<organism evidence="6 7">
    <name type="scientific">Adineta ricciae</name>
    <name type="common">Rotifer</name>
    <dbReference type="NCBI Taxonomy" id="249248"/>
    <lineage>
        <taxon>Eukaryota</taxon>
        <taxon>Metazoa</taxon>
        <taxon>Spiralia</taxon>
        <taxon>Gnathifera</taxon>
        <taxon>Rotifera</taxon>
        <taxon>Eurotatoria</taxon>
        <taxon>Bdelloidea</taxon>
        <taxon>Adinetida</taxon>
        <taxon>Adinetidae</taxon>
        <taxon>Adineta</taxon>
    </lineage>
</organism>
<dbReference type="GO" id="GO:0008654">
    <property type="term" value="P:phospholipid biosynthetic process"/>
    <property type="evidence" value="ECO:0007669"/>
    <property type="project" value="InterPro"/>
</dbReference>
<dbReference type="PANTHER" id="PTHR43793:SF1">
    <property type="entry name" value="FAD SYNTHASE"/>
    <property type="match status" value="1"/>
</dbReference>
<dbReference type="AlphaFoldDB" id="A0A815ZYD3"/>
<feature type="region of interest" description="Disordered" evidence="3">
    <location>
        <begin position="354"/>
        <end position="376"/>
    </location>
</feature>
<dbReference type="Gene3D" id="1.20.120.1760">
    <property type="match status" value="1"/>
</dbReference>
<dbReference type="GO" id="GO:0016779">
    <property type="term" value="F:nucleotidyltransferase activity"/>
    <property type="evidence" value="ECO:0007669"/>
    <property type="project" value="UniProtKB-KW"/>
</dbReference>
<keyword evidence="4" id="KW-0472">Membrane</keyword>
<dbReference type="InterPro" id="IPR014729">
    <property type="entry name" value="Rossmann-like_a/b/a_fold"/>
</dbReference>
<dbReference type="InterPro" id="IPR050385">
    <property type="entry name" value="Archaeal_FAD_synthase"/>
</dbReference>